<protein>
    <submittedName>
        <fullName evidence="2">Uncharacterized protein</fullName>
    </submittedName>
</protein>
<comment type="caution">
    <text evidence="2">The sequence shown here is derived from an EMBL/GenBank/DDBJ whole genome shotgun (WGS) entry which is preliminary data.</text>
</comment>
<dbReference type="Proteomes" id="UP000324748">
    <property type="component" value="Unassembled WGS sequence"/>
</dbReference>
<evidence type="ECO:0000313" key="4">
    <source>
        <dbReference type="Proteomes" id="UP000324748"/>
    </source>
</evidence>
<name>A0A5B0MJ08_PUCGR</name>
<reference evidence="4 5" key="1">
    <citation type="submission" date="2019-05" db="EMBL/GenBank/DDBJ databases">
        <title>Emergence of the Ug99 lineage of the wheat stem rust pathogen through somatic hybridization.</title>
        <authorList>
            <person name="Li F."/>
            <person name="Upadhyaya N.M."/>
            <person name="Sperschneider J."/>
            <person name="Matny O."/>
            <person name="Nguyen-Phuc H."/>
            <person name="Mago R."/>
            <person name="Raley C."/>
            <person name="Miller M.E."/>
            <person name="Silverstein K.A.T."/>
            <person name="Henningsen E."/>
            <person name="Hirsch C.D."/>
            <person name="Visser B."/>
            <person name="Pretorius Z.A."/>
            <person name="Steffenson B.J."/>
            <person name="Schwessinger B."/>
            <person name="Dodds P.N."/>
            <person name="Figueroa M."/>
        </authorList>
    </citation>
    <scope>NUCLEOTIDE SEQUENCE [LARGE SCALE GENOMIC DNA]</scope>
    <source>
        <strain evidence="3">21-0</strain>
        <strain evidence="2 5">Ug99</strain>
    </source>
</reference>
<evidence type="ECO:0000313" key="3">
    <source>
        <dbReference type="EMBL" id="KAA1091542.1"/>
    </source>
</evidence>
<feature type="region of interest" description="Disordered" evidence="1">
    <location>
        <begin position="16"/>
        <end position="53"/>
    </location>
</feature>
<dbReference type="EMBL" id="VDEP01000471">
    <property type="protein sequence ID" value="KAA1076173.1"/>
    <property type="molecule type" value="Genomic_DNA"/>
</dbReference>
<evidence type="ECO:0000313" key="2">
    <source>
        <dbReference type="EMBL" id="KAA1076173.1"/>
    </source>
</evidence>
<evidence type="ECO:0000313" key="5">
    <source>
        <dbReference type="Proteomes" id="UP000325313"/>
    </source>
</evidence>
<proteinExistence type="predicted"/>
<sequence length="53" mass="5650">MMAFLCRHSAHSPFAASSPLHLTLGGDKNKGHGAPKPTPTRFELAQVNLPPNT</sequence>
<accession>A0A5B0MJ08</accession>
<dbReference type="EMBL" id="VSWC01000092">
    <property type="protein sequence ID" value="KAA1091542.1"/>
    <property type="molecule type" value="Genomic_DNA"/>
</dbReference>
<evidence type="ECO:0000256" key="1">
    <source>
        <dbReference type="SAM" id="MobiDB-lite"/>
    </source>
</evidence>
<organism evidence="2 5">
    <name type="scientific">Puccinia graminis f. sp. tritici</name>
    <dbReference type="NCBI Taxonomy" id="56615"/>
    <lineage>
        <taxon>Eukaryota</taxon>
        <taxon>Fungi</taxon>
        <taxon>Dikarya</taxon>
        <taxon>Basidiomycota</taxon>
        <taxon>Pucciniomycotina</taxon>
        <taxon>Pucciniomycetes</taxon>
        <taxon>Pucciniales</taxon>
        <taxon>Pucciniaceae</taxon>
        <taxon>Puccinia</taxon>
    </lineage>
</organism>
<dbReference type="AlphaFoldDB" id="A0A5B0MJ08"/>
<dbReference type="Proteomes" id="UP000325313">
    <property type="component" value="Unassembled WGS sequence"/>
</dbReference>
<gene>
    <name evidence="3" type="ORF">PGT21_035433</name>
    <name evidence="2" type="ORF">PGTUg99_036746</name>
</gene>
<keyword evidence="4" id="KW-1185">Reference proteome</keyword>